<proteinExistence type="predicted"/>
<keyword evidence="5" id="KW-0963">Cytoplasm</keyword>
<comment type="subcellular location">
    <subcellularLocation>
        <location evidence="3">Cytoplasm</location>
    </subcellularLocation>
</comment>
<dbReference type="GO" id="GO:0004722">
    <property type="term" value="F:protein serine/threonine phosphatase activity"/>
    <property type="evidence" value="ECO:0007669"/>
    <property type="project" value="UniProtKB-EC"/>
</dbReference>
<dbReference type="Gene3D" id="3.60.40.10">
    <property type="entry name" value="PPM-type phosphatase domain"/>
    <property type="match status" value="1"/>
</dbReference>
<evidence type="ECO:0000256" key="1">
    <source>
        <dbReference type="ARBA" id="ARBA00001936"/>
    </source>
</evidence>
<evidence type="ECO:0000259" key="17">
    <source>
        <dbReference type="PROSITE" id="PS51746"/>
    </source>
</evidence>
<evidence type="ECO:0000256" key="8">
    <source>
        <dbReference type="ARBA" id="ARBA00022842"/>
    </source>
</evidence>
<comment type="function">
    <text evidence="14">Protein phosphatase that may play a role in regulation of cell cycle progression via dephosphorylation of its substrates whose appropriate phosphorylation states might be crucial for cell proliferation. Selectively associates with integrin linked kinase (ILK), to modulate cell adhesion and growth factor signaling. Inhibits the ILK-GSK3B signaling axis and may play an important role in inhibiting oncogenic transformation.</text>
</comment>
<protein>
    <recommendedName>
        <fullName evidence="15">Integrin-linked kinase-associated serine/threonine phosphatase 2C</fullName>
        <ecNumber evidence="4">3.1.3.16</ecNumber>
    </recommendedName>
</protein>
<sequence>MDAGNQEGETAVSSPTGEAIFSMEKVAEDAMQGGKRKTEETTEGEPELKRRVSAGSGLYQFQSFSAERKGEREDMQDACTLLDDCTESFSTLPSTVSRIAYFAVFDGHSGARASQHAAQTLHQNLFGKFPKTDTGHNDKEIKRCLLDTFKLTDEAFLKQASAQKPVWKDGSTAVCVMAVNNVLYIANLGDSKAMLCRFNEQTQKLSLIPLSKEHNPTMYEERMRIQKAGGTVKDGRVQGILEVSRSIGDGRFKHCGVSCVPDIKKCQLADSDRYLLLSCDGLWKGFSSDTALQFIQNVLEDKTIKPAPGKALDETKYELACSKLASEAIRRGSSDNVTVVLVSISKT</sequence>
<gene>
    <name evidence="19" type="primary">LOC110979110</name>
</gene>
<evidence type="ECO:0000256" key="15">
    <source>
        <dbReference type="ARBA" id="ARBA00072449"/>
    </source>
</evidence>
<comment type="catalytic activity">
    <reaction evidence="12">
        <text>O-phospho-L-seryl-[protein] + H2O = L-seryl-[protein] + phosphate</text>
        <dbReference type="Rhea" id="RHEA:20629"/>
        <dbReference type="Rhea" id="RHEA-COMP:9863"/>
        <dbReference type="Rhea" id="RHEA-COMP:11604"/>
        <dbReference type="ChEBI" id="CHEBI:15377"/>
        <dbReference type="ChEBI" id="CHEBI:29999"/>
        <dbReference type="ChEBI" id="CHEBI:43474"/>
        <dbReference type="ChEBI" id="CHEBI:83421"/>
        <dbReference type="EC" id="3.1.3.16"/>
    </reaction>
</comment>
<keyword evidence="6" id="KW-0479">Metal-binding</keyword>
<evidence type="ECO:0000256" key="10">
    <source>
        <dbReference type="ARBA" id="ARBA00022990"/>
    </source>
</evidence>
<keyword evidence="9" id="KW-0904">Protein phosphatase</keyword>
<comment type="cofactor">
    <cofactor evidence="2">
        <name>Mg(2+)</name>
        <dbReference type="ChEBI" id="CHEBI:18420"/>
    </cofactor>
</comment>
<comment type="catalytic activity">
    <reaction evidence="13">
        <text>O-phospho-L-threonyl-[protein] + H2O = L-threonyl-[protein] + phosphate</text>
        <dbReference type="Rhea" id="RHEA:47004"/>
        <dbReference type="Rhea" id="RHEA-COMP:11060"/>
        <dbReference type="Rhea" id="RHEA-COMP:11605"/>
        <dbReference type="ChEBI" id="CHEBI:15377"/>
        <dbReference type="ChEBI" id="CHEBI:30013"/>
        <dbReference type="ChEBI" id="CHEBI:43474"/>
        <dbReference type="ChEBI" id="CHEBI:61977"/>
        <dbReference type="EC" id="3.1.3.16"/>
    </reaction>
</comment>
<accession>A0A8B7YAT8</accession>
<evidence type="ECO:0000256" key="14">
    <source>
        <dbReference type="ARBA" id="ARBA00055237"/>
    </source>
</evidence>
<dbReference type="Proteomes" id="UP000694845">
    <property type="component" value="Unplaced"/>
</dbReference>
<dbReference type="Pfam" id="PF00481">
    <property type="entry name" value="PP2C"/>
    <property type="match status" value="1"/>
</dbReference>
<evidence type="ECO:0000313" key="19">
    <source>
        <dbReference type="RefSeq" id="XP_022090343.1"/>
    </source>
</evidence>
<evidence type="ECO:0000256" key="13">
    <source>
        <dbReference type="ARBA" id="ARBA00048336"/>
    </source>
</evidence>
<dbReference type="EC" id="3.1.3.16" evidence="4"/>
<dbReference type="InterPro" id="IPR001932">
    <property type="entry name" value="PPM-type_phosphatase-like_dom"/>
</dbReference>
<dbReference type="KEGG" id="aplc:110979110"/>
<evidence type="ECO:0000256" key="6">
    <source>
        <dbReference type="ARBA" id="ARBA00022723"/>
    </source>
</evidence>
<evidence type="ECO:0000256" key="9">
    <source>
        <dbReference type="ARBA" id="ARBA00022912"/>
    </source>
</evidence>
<evidence type="ECO:0000313" key="18">
    <source>
        <dbReference type="Proteomes" id="UP000694845"/>
    </source>
</evidence>
<name>A0A8B7YAT8_ACAPL</name>
<evidence type="ECO:0000256" key="16">
    <source>
        <dbReference type="SAM" id="MobiDB-lite"/>
    </source>
</evidence>
<dbReference type="GO" id="GO:0046872">
    <property type="term" value="F:metal ion binding"/>
    <property type="evidence" value="ECO:0007669"/>
    <property type="project" value="UniProtKB-KW"/>
</dbReference>
<dbReference type="InterPro" id="IPR015655">
    <property type="entry name" value="PP2C"/>
</dbReference>
<dbReference type="OrthoDB" id="10264738at2759"/>
<feature type="domain" description="PPM-type phosphatase" evidence="17">
    <location>
        <begin position="60"/>
        <end position="344"/>
    </location>
</feature>
<keyword evidence="7" id="KW-0378">Hydrolase</keyword>
<dbReference type="SMART" id="SM00332">
    <property type="entry name" value="PP2Cc"/>
    <property type="match status" value="1"/>
</dbReference>
<dbReference type="GeneID" id="110979110"/>
<dbReference type="FunFam" id="3.60.40.10:FF:000018">
    <property type="entry name" value="Integrin-linked kinase-associated serine/threonine phosphatase 2C"/>
    <property type="match status" value="1"/>
</dbReference>
<evidence type="ECO:0000256" key="3">
    <source>
        <dbReference type="ARBA" id="ARBA00004496"/>
    </source>
</evidence>
<feature type="compositionally biased region" description="Basic and acidic residues" evidence="16">
    <location>
        <begin position="36"/>
        <end position="50"/>
    </location>
</feature>
<reference evidence="19" key="1">
    <citation type="submission" date="2025-08" db="UniProtKB">
        <authorList>
            <consortium name="RefSeq"/>
        </authorList>
    </citation>
    <scope>IDENTIFICATION</scope>
</reference>
<evidence type="ECO:0000256" key="4">
    <source>
        <dbReference type="ARBA" id="ARBA00013081"/>
    </source>
</evidence>
<keyword evidence="11" id="KW-0464">Manganese</keyword>
<evidence type="ECO:0000256" key="5">
    <source>
        <dbReference type="ARBA" id="ARBA00022490"/>
    </source>
</evidence>
<dbReference type="GO" id="GO:0005737">
    <property type="term" value="C:cytoplasm"/>
    <property type="evidence" value="ECO:0007669"/>
    <property type="project" value="UniProtKB-SubCell"/>
</dbReference>
<dbReference type="PANTHER" id="PTHR13832:SF699">
    <property type="entry name" value="INTEGRIN-LINKED KINASE-ASSOCIATED SERINE_THREONINE PHOSPHATASE 2C"/>
    <property type="match status" value="1"/>
</dbReference>
<dbReference type="SUPFAM" id="SSF81606">
    <property type="entry name" value="PP2C-like"/>
    <property type="match status" value="1"/>
</dbReference>
<feature type="region of interest" description="Disordered" evidence="16">
    <location>
        <begin position="27"/>
        <end position="52"/>
    </location>
</feature>
<keyword evidence="18" id="KW-1185">Reference proteome</keyword>
<dbReference type="PANTHER" id="PTHR13832">
    <property type="entry name" value="PROTEIN PHOSPHATASE 2C"/>
    <property type="match status" value="1"/>
</dbReference>
<dbReference type="OMA" id="NFSCFCL"/>
<comment type="cofactor">
    <cofactor evidence="1">
        <name>Mn(2+)</name>
        <dbReference type="ChEBI" id="CHEBI:29035"/>
    </cofactor>
</comment>
<dbReference type="PROSITE" id="PS51746">
    <property type="entry name" value="PPM_2"/>
    <property type="match status" value="1"/>
</dbReference>
<dbReference type="AlphaFoldDB" id="A0A8B7YAT8"/>
<dbReference type="InterPro" id="IPR036457">
    <property type="entry name" value="PPM-type-like_dom_sf"/>
</dbReference>
<dbReference type="RefSeq" id="XP_022090343.1">
    <property type="nucleotide sequence ID" value="XM_022234651.1"/>
</dbReference>
<organism evidence="18 19">
    <name type="scientific">Acanthaster planci</name>
    <name type="common">Crown-of-thorns starfish</name>
    <dbReference type="NCBI Taxonomy" id="133434"/>
    <lineage>
        <taxon>Eukaryota</taxon>
        <taxon>Metazoa</taxon>
        <taxon>Echinodermata</taxon>
        <taxon>Eleutherozoa</taxon>
        <taxon>Asterozoa</taxon>
        <taxon>Asteroidea</taxon>
        <taxon>Valvatacea</taxon>
        <taxon>Valvatida</taxon>
        <taxon>Acanthasteridae</taxon>
        <taxon>Acanthaster</taxon>
    </lineage>
</organism>
<evidence type="ECO:0000256" key="2">
    <source>
        <dbReference type="ARBA" id="ARBA00001946"/>
    </source>
</evidence>
<evidence type="ECO:0000256" key="11">
    <source>
        <dbReference type="ARBA" id="ARBA00023211"/>
    </source>
</evidence>
<keyword evidence="8" id="KW-0460">Magnesium</keyword>
<evidence type="ECO:0000256" key="7">
    <source>
        <dbReference type="ARBA" id="ARBA00022801"/>
    </source>
</evidence>
<evidence type="ECO:0000256" key="12">
    <source>
        <dbReference type="ARBA" id="ARBA00047761"/>
    </source>
</evidence>
<dbReference type="CDD" id="cd00143">
    <property type="entry name" value="PP2Cc"/>
    <property type="match status" value="1"/>
</dbReference>
<keyword evidence="10" id="KW-0007">Acetylation</keyword>